<dbReference type="GO" id="GO:0022857">
    <property type="term" value="F:transmembrane transporter activity"/>
    <property type="evidence" value="ECO:0007669"/>
    <property type="project" value="InterPro"/>
</dbReference>
<evidence type="ECO:0000256" key="2">
    <source>
        <dbReference type="ARBA" id="ARBA00005811"/>
    </source>
</evidence>
<evidence type="ECO:0000313" key="10">
    <source>
        <dbReference type="Proteomes" id="UP000285575"/>
    </source>
</evidence>
<evidence type="ECO:0000256" key="8">
    <source>
        <dbReference type="SAM" id="Phobius"/>
    </source>
</evidence>
<sequence length="186" mass="20081">MRTRRLRKEVPHLEITAFINLIVVLVPFLLSTAVFTRLAVMDLQLPAQQSAVDQLKVDNLQLEVVIRKDALEVGDRVGGLIQRIEAKAVAGTPGAVEHDVKALQQLMVMVKGKFPTQREATLLAEPDTSYDQLVQVMDAVRGTVTPQGKQLVRAELFPNISVGDAPVRGAAANAAANPTTAAKGRS</sequence>
<evidence type="ECO:0000256" key="3">
    <source>
        <dbReference type="ARBA" id="ARBA00022475"/>
    </source>
</evidence>
<keyword evidence="7" id="KW-0653">Protein transport</keyword>
<evidence type="ECO:0000256" key="5">
    <source>
        <dbReference type="ARBA" id="ARBA00022989"/>
    </source>
</evidence>
<evidence type="ECO:0000256" key="7">
    <source>
        <dbReference type="RuleBase" id="RU003879"/>
    </source>
</evidence>
<dbReference type="Proteomes" id="UP000285575">
    <property type="component" value="Unassembled WGS sequence"/>
</dbReference>
<evidence type="ECO:0000256" key="1">
    <source>
        <dbReference type="ARBA" id="ARBA00004162"/>
    </source>
</evidence>
<dbReference type="GO" id="GO:0005886">
    <property type="term" value="C:plasma membrane"/>
    <property type="evidence" value="ECO:0007669"/>
    <property type="project" value="UniProtKB-SubCell"/>
</dbReference>
<evidence type="ECO:0000256" key="4">
    <source>
        <dbReference type="ARBA" id="ARBA00022692"/>
    </source>
</evidence>
<dbReference type="AlphaFoldDB" id="A0A437RSH4"/>
<dbReference type="InterPro" id="IPR003400">
    <property type="entry name" value="ExbD"/>
</dbReference>
<organism evidence="9 10">
    <name type="scientific">Rubrivivax rivuli</name>
    <dbReference type="NCBI Taxonomy" id="1862385"/>
    <lineage>
        <taxon>Bacteria</taxon>
        <taxon>Pseudomonadati</taxon>
        <taxon>Pseudomonadota</taxon>
        <taxon>Betaproteobacteria</taxon>
        <taxon>Burkholderiales</taxon>
        <taxon>Sphaerotilaceae</taxon>
        <taxon>Rubrivivax</taxon>
    </lineage>
</organism>
<dbReference type="OrthoDB" id="9150865at2"/>
<keyword evidence="4 7" id="KW-0812">Transmembrane</keyword>
<keyword evidence="3" id="KW-1003">Cell membrane</keyword>
<feature type="transmembrane region" description="Helical" evidence="8">
    <location>
        <begin position="12"/>
        <end position="35"/>
    </location>
</feature>
<evidence type="ECO:0000256" key="6">
    <source>
        <dbReference type="ARBA" id="ARBA00023136"/>
    </source>
</evidence>
<dbReference type="RefSeq" id="WP_128227341.1">
    <property type="nucleotide sequence ID" value="NZ_SACR01000001.1"/>
</dbReference>
<proteinExistence type="inferred from homology"/>
<accession>A0A437RSH4</accession>
<reference evidence="9 10" key="1">
    <citation type="submission" date="2019-01" db="EMBL/GenBank/DDBJ databases">
        <authorList>
            <person name="Chen W.-M."/>
        </authorList>
    </citation>
    <scope>NUCLEOTIDE SEQUENCE [LARGE SCALE GENOMIC DNA]</scope>
    <source>
        <strain evidence="9 10">KYPY4</strain>
    </source>
</reference>
<name>A0A437RSH4_9BURK</name>
<dbReference type="EMBL" id="SACR01000001">
    <property type="protein sequence ID" value="RVU49708.1"/>
    <property type="molecule type" value="Genomic_DNA"/>
</dbReference>
<protein>
    <submittedName>
        <fullName evidence="9">Biopolymer transporter ExbD</fullName>
    </submittedName>
</protein>
<dbReference type="GO" id="GO:0015031">
    <property type="term" value="P:protein transport"/>
    <property type="evidence" value="ECO:0007669"/>
    <property type="project" value="UniProtKB-KW"/>
</dbReference>
<gene>
    <name evidence="9" type="ORF">EOE66_03915</name>
</gene>
<comment type="caution">
    <text evidence="9">The sequence shown here is derived from an EMBL/GenBank/DDBJ whole genome shotgun (WGS) entry which is preliminary data.</text>
</comment>
<keyword evidence="7" id="KW-0813">Transport</keyword>
<evidence type="ECO:0000313" key="9">
    <source>
        <dbReference type="EMBL" id="RVU49708.1"/>
    </source>
</evidence>
<dbReference type="Pfam" id="PF02472">
    <property type="entry name" value="ExbD"/>
    <property type="match status" value="1"/>
</dbReference>
<keyword evidence="10" id="KW-1185">Reference proteome</keyword>
<comment type="subcellular location">
    <subcellularLocation>
        <location evidence="1">Cell membrane</location>
        <topology evidence="1">Single-pass membrane protein</topology>
    </subcellularLocation>
    <subcellularLocation>
        <location evidence="7">Cell membrane</location>
        <topology evidence="7">Single-pass type II membrane protein</topology>
    </subcellularLocation>
</comment>
<keyword evidence="5 8" id="KW-1133">Transmembrane helix</keyword>
<comment type="similarity">
    <text evidence="2 7">Belongs to the ExbD/TolR family.</text>
</comment>
<keyword evidence="6 8" id="KW-0472">Membrane</keyword>